<feature type="transmembrane region" description="Helical" evidence="1">
    <location>
        <begin position="70"/>
        <end position="88"/>
    </location>
</feature>
<reference evidence="2 3" key="1">
    <citation type="submission" date="2019-09" db="EMBL/GenBank/DDBJ databases">
        <title>H2 Metabolism Revealed by Metagenomic Analysis in Subglacial Sediment of East Antarctica.</title>
        <authorList>
            <person name="Yang Z."/>
            <person name="Zhang Y."/>
            <person name="Lv Y."/>
            <person name="Yan W."/>
            <person name="Xiao X."/>
            <person name="Sun B."/>
            <person name="Ma H."/>
        </authorList>
    </citation>
    <scope>NUCLEOTIDE SEQUENCE [LARGE SCALE GENOMIC DNA]</scope>
    <source>
        <strain evidence="2">Bin2_2</strain>
    </source>
</reference>
<feature type="transmembrane region" description="Helical" evidence="1">
    <location>
        <begin position="6"/>
        <end position="22"/>
    </location>
</feature>
<dbReference type="Proteomes" id="UP000483432">
    <property type="component" value="Unassembled WGS sequence"/>
</dbReference>
<name>A0A7C9P9S1_9PROT</name>
<evidence type="ECO:0000256" key="1">
    <source>
        <dbReference type="SAM" id="Phobius"/>
    </source>
</evidence>
<dbReference type="EMBL" id="JAAFGW010000301">
    <property type="protein sequence ID" value="NDP49551.1"/>
    <property type="molecule type" value="Genomic_DNA"/>
</dbReference>
<gene>
    <name evidence="2" type="ORF">GZ085_14420</name>
</gene>
<organism evidence="2 3">
    <name type="scientific">Sulfuriferula multivorans</name>
    <dbReference type="NCBI Taxonomy" id="1559896"/>
    <lineage>
        <taxon>Bacteria</taxon>
        <taxon>Pseudomonadati</taxon>
        <taxon>Pseudomonadota</taxon>
        <taxon>Betaproteobacteria</taxon>
        <taxon>Nitrosomonadales</taxon>
        <taxon>Sulfuricellaceae</taxon>
        <taxon>Sulfuriferula</taxon>
    </lineage>
</organism>
<protein>
    <recommendedName>
        <fullName evidence="4">Transmembrane protein</fullName>
    </recommendedName>
</protein>
<sequence length="102" mass="11263">MSTQSLGIILWFVLLLLAIPYVRRAKHPRTKPLAAYMVFVTLFSVGAAVMFSVLLMLLSGYGGLDALHNVPGAALFLVLVFVPAFLLGRWQLKKPPRQVPVE</sequence>
<keyword evidence="1" id="KW-0472">Membrane</keyword>
<keyword evidence="1" id="KW-1133">Transmembrane helix</keyword>
<keyword evidence="1" id="KW-0812">Transmembrane</keyword>
<dbReference type="AlphaFoldDB" id="A0A7C9P9S1"/>
<proteinExistence type="predicted"/>
<accession>A0A7C9P9S1</accession>
<feature type="transmembrane region" description="Helical" evidence="1">
    <location>
        <begin position="34"/>
        <end position="58"/>
    </location>
</feature>
<comment type="caution">
    <text evidence="2">The sequence shown here is derived from an EMBL/GenBank/DDBJ whole genome shotgun (WGS) entry which is preliminary data.</text>
</comment>
<evidence type="ECO:0008006" key="4">
    <source>
        <dbReference type="Google" id="ProtNLM"/>
    </source>
</evidence>
<evidence type="ECO:0000313" key="3">
    <source>
        <dbReference type="Proteomes" id="UP000483432"/>
    </source>
</evidence>
<evidence type="ECO:0000313" key="2">
    <source>
        <dbReference type="EMBL" id="NDP49551.1"/>
    </source>
</evidence>